<proteinExistence type="predicted"/>
<evidence type="ECO:0000259" key="2">
    <source>
        <dbReference type="Pfam" id="PF00089"/>
    </source>
</evidence>
<evidence type="ECO:0000313" key="3">
    <source>
        <dbReference type="Proteomes" id="UP000504633"/>
    </source>
</evidence>
<dbReference type="RefSeq" id="XP_023166008.2">
    <property type="nucleotide sequence ID" value="XM_023310240.2"/>
</dbReference>
<keyword evidence="3" id="KW-1185">Reference proteome</keyword>
<dbReference type="GO" id="GO:0006508">
    <property type="term" value="P:proteolysis"/>
    <property type="evidence" value="ECO:0007669"/>
    <property type="project" value="InterPro"/>
</dbReference>
<feature type="domain" description="Peptidase S1" evidence="2">
    <location>
        <begin position="77"/>
        <end position="254"/>
    </location>
</feature>
<evidence type="ECO:0000256" key="1">
    <source>
        <dbReference type="SAM" id="SignalP"/>
    </source>
</evidence>
<dbReference type="GO" id="GO:0004252">
    <property type="term" value="F:serine-type endopeptidase activity"/>
    <property type="evidence" value="ECO:0007669"/>
    <property type="project" value="InterPro"/>
</dbReference>
<evidence type="ECO:0000313" key="4">
    <source>
        <dbReference type="RefSeq" id="XP_023166008.2"/>
    </source>
</evidence>
<dbReference type="KEGG" id="dhe:111596151"/>
<accession>A0A6J1LMJ4</accession>
<dbReference type="AlphaFoldDB" id="A0A6J1LMJ4"/>
<dbReference type="OMA" id="GHNCPAF"/>
<dbReference type="Proteomes" id="UP000504633">
    <property type="component" value="Unplaced"/>
</dbReference>
<feature type="signal peptide" evidence="1">
    <location>
        <begin position="1"/>
        <end position="20"/>
    </location>
</feature>
<dbReference type="OrthoDB" id="7883244at2759"/>
<protein>
    <submittedName>
        <fullName evidence="4">Uncharacterized protein LOC111596151</fullName>
    </submittedName>
</protein>
<reference evidence="4" key="1">
    <citation type="submission" date="2025-08" db="UniProtKB">
        <authorList>
            <consortium name="RefSeq"/>
        </authorList>
    </citation>
    <scope>IDENTIFICATION</scope>
    <source>
        <strain evidence="4">15085-1641.00</strain>
        <tissue evidence="4">Whole body</tissue>
    </source>
</reference>
<keyword evidence="1" id="KW-0732">Signal</keyword>
<organism evidence="3 4">
    <name type="scientific">Drosophila hydei</name>
    <name type="common">Fruit fly</name>
    <dbReference type="NCBI Taxonomy" id="7224"/>
    <lineage>
        <taxon>Eukaryota</taxon>
        <taxon>Metazoa</taxon>
        <taxon>Ecdysozoa</taxon>
        <taxon>Arthropoda</taxon>
        <taxon>Hexapoda</taxon>
        <taxon>Insecta</taxon>
        <taxon>Pterygota</taxon>
        <taxon>Neoptera</taxon>
        <taxon>Endopterygota</taxon>
        <taxon>Diptera</taxon>
        <taxon>Brachycera</taxon>
        <taxon>Muscomorpha</taxon>
        <taxon>Ephydroidea</taxon>
        <taxon>Drosophilidae</taxon>
        <taxon>Drosophila</taxon>
    </lineage>
</organism>
<dbReference type="GeneID" id="111596151"/>
<dbReference type="InterPro" id="IPR009003">
    <property type="entry name" value="Peptidase_S1_PA"/>
</dbReference>
<dbReference type="Pfam" id="PF00089">
    <property type="entry name" value="Trypsin"/>
    <property type="match status" value="1"/>
</dbReference>
<name>A0A6J1LMJ4_DROHY</name>
<dbReference type="InterPro" id="IPR043504">
    <property type="entry name" value="Peptidase_S1_PA_chymotrypsin"/>
</dbReference>
<dbReference type="Gene3D" id="2.40.10.10">
    <property type="entry name" value="Trypsin-like serine proteases"/>
    <property type="match status" value="2"/>
</dbReference>
<dbReference type="SUPFAM" id="SSF50494">
    <property type="entry name" value="Trypsin-like serine proteases"/>
    <property type="match status" value="1"/>
</dbReference>
<dbReference type="InterPro" id="IPR001254">
    <property type="entry name" value="Trypsin_dom"/>
</dbReference>
<sequence>MTRLHLSLLALLSICNDAELYHYHRYMLSEYKPQHSHALQSDYKPMPRPIYSDEEYLTAPEDVELNVEDGKTTIVQQLMVRIFANDKYICMGMLVDADVVISTYACIQSAQSAKFTIQTIKNKVFKLRETVTRLSNSPLVVELHLAQPPIDSMFRPQLCPNKLNAGVQVLLSIYRHNSVLSELANVVPLKDCRALLNDTFNQYTDGQLICIKNERKSAACQKNYGAPLIYKNNLCGINLLGHRCLRDGKLDLYAFVLNETAYTQKALSSVHSLNIEDVIL</sequence>
<feature type="chain" id="PRO_5026673104" evidence="1">
    <location>
        <begin position="21"/>
        <end position="280"/>
    </location>
</feature>
<gene>
    <name evidence="4" type="primary">LOC111596151</name>
</gene>